<sequence>MRDRVRSRAIGLRTRCARPPTRGRYSTCDCRTSTAKVCVRLARSCALLDAEELRDGRASSRRSMRDDGRCSTHGGARDIAQHCDVEAPLHAGLAAGGRRLASAAGRTCAPHDGARWPRDARLRRACRAQNRGGGAGRPPLRRVSGDIVTACLISSRVWFGPVPGSP</sequence>
<accession>A0A2Z7AS23</accession>
<organism evidence="1 2">
    <name type="scientific">Dorcoceras hygrometricum</name>
    <dbReference type="NCBI Taxonomy" id="472368"/>
    <lineage>
        <taxon>Eukaryota</taxon>
        <taxon>Viridiplantae</taxon>
        <taxon>Streptophyta</taxon>
        <taxon>Embryophyta</taxon>
        <taxon>Tracheophyta</taxon>
        <taxon>Spermatophyta</taxon>
        <taxon>Magnoliopsida</taxon>
        <taxon>eudicotyledons</taxon>
        <taxon>Gunneridae</taxon>
        <taxon>Pentapetalae</taxon>
        <taxon>asterids</taxon>
        <taxon>lamiids</taxon>
        <taxon>Lamiales</taxon>
        <taxon>Gesneriaceae</taxon>
        <taxon>Didymocarpoideae</taxon>
        <taxon>Trichosporeae</taxon>
        <taxon>Loxocarpinae</taxon>
        <taxon>Dorcoceras</taxon>
    </lineage>
</organism>
<dbReference type="Proteomes" id="UP000250235">
    <property type="component" value="Unassembled WGS sequence"/>
</dbReference>
<evidence type="ECO:0000313" key="1">
    <source>
        <dbReference type="EMBL" id="KZV24196.1"/>
    </source>
</evidence>
<keyword evidence="2" id="KW-1185">Reference proteome</keyword>
<dbReference type="EMBL" id="KV012855">
    <property type="protein sequence ID" value="KZV24196.1"/>
    <property type="molecule type" value="Genomic_DNA"/>
</dbReference>
<name>A0A2Z7AS23_9LAMI</name>
<dbReference type="AlphaFoldDB" id="A0A2Z7AS23"/>
<proteinExistence type="predicted"/>
<evidence type="ECO:0000313" key="2">
    <source>
        <dbReference type="Proteomes" id="UP000250235"/>
    </source>
</evidence>
<protein>
    <submittedName>
        <fullName evidence="1">Uncharacterized protein</fullName>
    </submittedName>
</protein>
<reference evidence="1 2" key="1">
    <citation type="journal article" date="2015" name="Proc. Natl. Acad. Sci. U.S.A.">
        <title>The resurrection genome of Boea hygrometrica: A blueprint for survival of dehydration.</title>
        <authorList>
            <person name="Xiao L."/>
            <person name="Yang G."/>
            <person name="Zhang L."/>
            <person name="Yang X."/>
            <person name="Zhao S."/>
            <person name="Ji Z."/>
            <person name="Zhou Q."/>
            <person name="Hu M."/>
            <person name="Wang Y."/>
            <person name="Chen M."/>
            <person name="Xu Y."/>
            <person name="Jin H."/>
            <person name="Xiao X."/>
            <person name="Hu G."/>
            <person name="Bao F."/>
            <person name="Hu Y."/>
            <person name="Wan P."/>
            <person name="Li L."/>
            <person name="Deng X."/>
            <person name="Kuang T."/>
            <person name="Xiang C."/>
            <person name="Zhu J.K."/>
            <person name="Oliver M.J."/>
            <person name="He Y."/>
        </authorList>
    </citation>
    <scope>NUCLEOTIDE SEQUENCE [LARGE SCALE GENOMIC DNA]</scope>
    <source>
        <strain evidence="2">cv. XS01</strain>
    </source>
</reference>
<gene>
    <name evidence="1" type="ORF">F511_09140</name>
</gene>